<reference evidence="1 2" key="1">
    <citation type="journal article" date="2016" name="Int. J. Syst. Evol. Microbiol.">
        <title>Description of Comamonas sediminis sp. nov., isolated from lagoon sediments.</title>
        <authorList>
            <person name="Subhash Y."/>
            <person name="Bang J.J."/>
            <person name="You T.H."/>
            <person name="Lee S.S."/>
        </authorList>
    </citation>
    <scope>NUCLEOTIDE SEQUENCE [LARGE SCALE GENOMIC DNA]</scope>
    <source>
        <strain evidence="1 2">JCM 31169</strain>
    </source>
</reference>
<evidence type="ECO:0000313" key="1">
    <source>
        <dbReference type="EMBL" id="MEY2249584.1"/>
    </source>
</evidence>
<organism evidence="1 2">
    <name type="scientific">Comamonas sediminis</name>
    <dbReference type="NCBI Taxonomy" id="1783360"/>
    <lineage>
        <taxon>Bacteria</taxon>
        <taxon>Pseudomonadati</taxon>
        <taxon>Pseudomonadota</taxon>
        <taxon>Betaproteobacteria</taxon>
        <taxon>Burkholderiales</taxon>
        <taxon>Comamonadaceae</taxon>
        <taxon>Comamonas</taxon>
    </lineage>
</organism>
<name>A0ABV4AWB2_9BURK</name>
<comment type="caution">
    <text evidence="1">The sequence shown here is derived from an EMBL/GenBank/DDBJ whole genome shotgun (WGS) entry which is preliminary data.</text>
</comment>
<gene>
    <name evidence="1" type="primary">hemP</name>
    <name evidence="1" type="ORF">AB7A72_01080</name>
</gene>
<dbReference type="InterPro" id="IPR019600">
    <property type="entry name" value="Hemin_uptake_protein_HemP"/>
</dbReference>
<proteinExistence type="predicted"/>
<accession>A0ABV4AWB2</accession>
<dbReference type="EMBL" id="JBGBDC010000001">
    <property type="protein sequence ID" value="MEY2249584.1"/>
    <property type="molecule type" value="Genomic_DNA"/>
</dbReference>
<sequence length="98" mass="10372">MTTLHAATSVRRTLQLRRPAVLQPQDAADTPAACEAGSHAAEPLTIALQPRPLNDANLQVRSVDSASLLAGHKTVQIAHNGSVYTLQATKLGKLILTK</sequence>
<dbReference type="Gene3D" id="2.10.70.10">
    <property type="entry name" value="Complement Module, domain 1"/>
    <property type="match status" value="1"/>
</dbReference>
<evidence type="ECO:0000313" key="2">
    <source>
        <dbReference type="Proteomes" id="UP001562178"/>
    </source>
</evidence>
<dbReference type="Pfam" id="PF10636">
    <property type="entry name" value="hemP"/>
    <property type="match status" value="1"/>
</dbReference>
<keyword evidence="2" id="KW-1185">Reference proteome</keyword>
<dbReference type="RefSeq" id="WP_369458756.1">
    <property type="nucleotide sequence ID" value="NZ_JBGBDC010000001.1"/>
</dbReference>
<protein>
    <submittedName>
        <fullName evidence="1">Hemin uptake protein HemP</fullName>
    </submittedName>
</protein>
<dbReference type="Proteomes" id="UP001562178">
    <property type="component" value="Unassembled WGS sequence"/>
</dbReference>